<dbReference type="AlphaFoldDB" id="A0A4D6XA20"/>
<evidence type="ECO:0000256" key="2">
    <source>
        <dbReference type="ARBA" id="ARBA00023163"/>
    </source>
</evidence>
<organism evidence="4 5">
    <name type="scientific">Pseudomonas putida</name>
    <name type="common">Arthrobacter siderocapsulatus</name>
    <dbReference type="NCBI Taxonomy" id="303"/>
    <lineage>
        <taxon>Bacteria</taxon>
        <taxon>Pseudomonadati</taxon>
        <taxon>Pseudomonadota</taxon>
        <taxon>Gammaproteobacteria</taxon>
        <taxon>Pseudomonadales</taxon>
        <taxon>Pseudomonadaceae</taxon>
        <taxon>Pseudomonas</taxon>
    </lineage>
</organism>
<feature type="domain" description="HTH araC/xylS-type" evidence="3">
    <location>
        <begin position="200"/>
        <end position="298"/>
    </location>
</feature>
<dbReference type="EMBL" id="CP039371">
    <property type="protein sequence ID" value="QCI12764.1"/>
    <property type="molecule type" value="Genomic_DNA"/>
</dbReference>
<reference evidence="5" key="1">
    <citation type="submission" date="2019-04" db="EMBL/GenBank/DDBJ databases">
        <title>Genome sequence of Pseudomonas putida 1290, an auxin catabolizing strain.</title>
        <authorList>
            <person name="Laird T.S."/>
            <person name="Leveau J.H.J."/>
        </authorList>
    </citation>
    <scope>NUCLEOTIDE SEQUENCE [LARGE SCALE GENOMIC DNA]</scope>
    <source>
        <strain evidence="5">1290</strain>
    </source>
</reference>
<dbReference type="RefSeq" id="WP_136914917.1">
    <property type="nucleotide sequence ID" value="NZ_CP039371.1"/>
</dbReference>
<dbReference type="Gene3D" id="1.10.10.60">
    <property type="entry name" value="Homeodomain-like"/>
    <property type="match status" value="1"/>
</dbReference>
<gene>
    <name evidence="4" type="ORF">E6B08_15905</name>
</gene>
<proteinExistence type="predicted"/>
<dbReference type="Pfam" id="PF06719">
    <property type="entry name" value="AraC_N"/>
    <property type="match status" value="1"/>
</dbReference>
<dbReference type="PANTHER" id="PTHR43436:SF2">
    <property type="entry name" value="ARAC_XYLS FAMILY TRANSCRIPTIONAL REGULATOR"/>
    <property type="match status" value="1"/>
</dbReference>
<keyword evidence="1" id="KW-0805">Transcription regulation</keyword>
<protein>
    <submittedName>
        <fullName evidence="4">AraC family transcriptional regulator</fullName>
    </submittedName>
</protein>
<name>A0A4D6XA20_PSEPU</name>
<accession>A0A4D6XA20</accession>
<dbReference type="InterPro" id="IPR009057">
    <property type="entry name" value="Homeodomain-like_sf"/>
</dbReference>
<dbReference type="SMART" id="SM00342">
    <property type="entry name" value="HTH_ARAC"/>
    <property type="match status" value="1"/>
</dbReference>
<dbReference type="InterPro" id="IPR009594">
    <property type="entry name" value="Tscrpt_reg_HTH_AraC_N"/>
</dbReference>
<dbReference type="GO" id="GO:0043565">
    <property type="term" value="F:sequence-specific DNA binding"/>
    <property type="evidence" value="ECO:0007669"/>
    <property type="project" value="InterPro"/>
</dbReference>
<evidence type="ECO:0000313" key="5">
    <source>
        <dbReference type="Proteomes" id="UP000298551"/>
    </source>
</evidence>
<dbReference type="PANTHER" id="PTHR43436">
    <property type="entry name" value="ARAC-FAMILY TRANSCRIPTIONAL REGULATOR"/>
    <property type="match status" value="1"/>
</dbReference>
<dbReference type="InterPro" id="IPR018060">
    <property type="entry name" value="HTH_AraC"/>
</dbReference>
<dbReference type="GO" id="GO:0003700">
    <property type="term" value="F:DNA-binding transcription factor activity"/>
    <property type="evidence" value="ECO:0007669"/>
    <property type="project" value="InterPro"/>
</dbReference>
<dbReference type="PROSITE" id="PS01124">
    <property type="entry name" value="HTH_ARAC_FAMILY_2"/>
    <property type="match status" value="1"/>
</dbReference>
<evidence type="ECO:0000313" key="4">
    <source>
        <dbReference type="EMBL" id="QCI12764.1"/>
    </source>
</evidence>
<dbReference type="OrthoDB" id="34150at2"/>
<dbReference type="Pfam" id="PF12833">
    <property type="entry name" value="HTH_18"/>
    <property type="match status" value="1"/>
</dbReference>
<dbReference type="SUPFAM" id="SSF46689">
    <property type="entry name" value="Homeodomain-like"/>
    <property type="match status" value="2"/>
</dbReference>
<keyword evidence="2" id="KW-0804">Transcription</keyword>
<evidence type="ECO:0000259" key="3">
    <source>
        <dbReference type="PROSITE" id="PS01124"/>
    </source>
</evidence>
<sequence>MHDTTAALPRTERQRLLALLRAQAPAEGYNLTALPDVRILRSDRALARTPVLYDPGIVIVCQGRKRGFFGGQDYLYDEQHYLAVAVPVPFTMETDASAQQPLLALYLHLDFKLAAELLVEIGQQRSAAQEHPPESMMSSPMDARMQASVLRLLEALDQPLEAAILGPALVRELYFRVLTGPQGNAMRAALAMQGQFGKIGKALRCIHARYAQAVDLAQLAREAGMSVPTFHSHFKAITRTSPMQYLKSTRLHQARLLMVRQGMTAETACYAVGYTSASQFSREFKRLFGLTPAAEAKRMREHFALPPAFAGAQYVSSH</sequence>
<dbReference type="Proteomes" id="UP000298551">
    <property type="component" value="Chromosome"/>
</dbReference>
<evidence type="ECO:0000256" key="1">
    <source>
        <dbReference type="ARBA" id="ARBA00023015"/>
    </source>
</evidence>